<accession>A0AAD8Y7C2</accession>
<evidence type="ECO:0000313" key="2">
    <source>
        <dbReference type="Proteomes" id="UP001224775"/>
    </source>
</evidence>
<dbReference type="Proteomes" id="UP001224775">
    <property type="component" value="Unassembled WGS sequence"/>
</dbReference>
<gene>
    <name evidence="1" type="ORF">QTG54_008363</name>
</gene>
<proteinExistence type="predicted"/>
<reference evidence="1" key="1">
    <citation type="submission" date="2023-06" db="EMBL/GenBank/DDBJ databases">
        <title>Survivors Of The Sea: Transcriptome response of Skeletonema marinoi to long-term dormancy.</title>
        <authorList>
            <person name="Pinder M.I.M."/>
            <person name="Kourtchenko O."/>
            <person name="Robertson E.K."/>
            <person name="Larsson T."/>
            <person name="Maumus F."/>
            <person name="Osuna-Cruz C.M."/>
            <person name="Vancaester E."/>
            <person name="Stenow R."/>
            <person name="Vandepoele K."/>
            <person name="Ploug H."/>
            <person name="Bruchert V."/>
            <person name="Godhe A."/>
            <person name="Topel M."/>
        </authorList>
    </citation>
    <scope>NUCLEOTIDE SEQUENCE</scope>
    <source>
        <strain evidence="1">R05AC</strain>
    </source>
</reference>
<dbReference type="AlphaFoldDB" id="A0AAD8Y7C2"/>
<protein>
    <submittedName>
        <fullName evidence="1">Uncharacterized protein</fullName>
    </submittedName>
</protein>
<name>A0AAD8Y7C2_9STRA</name>
<organism evidence="1 2">
    <name type="scientific">Skeletonema marinoi</name>
    <dbReference type="NCBI Taxonomy" id="267567"/>
    <lineage>
        <taxon>Eukaryota</taxon>
        <taxon>Sar</taxon>
        <taxon>Stramenopiles</taxon>
        <taxon>Ochrophyta</taxon>
        <taxon>Bacillariophyta</taxon>
        <taxon>Coscinodiscophyceae</taxon>
        <taxon>Thalassiosirophycidae</taxon>
        <taxon>Thalassiosirales</taxon>
        <taxon>Skeletonemataceae</taxon>
        <taxon>Skeletonema</taxon>
        <taxon>Skeletonema marinoi-dohrnii complex</taxon>
    </lineage>
</organism>
<evidence type="ECO:0000313" key="1">
    <source>
        <dbReference type="EMBL" id="KAK1741111.1"/>
    </source>
</evidence>
<comment type="caution">
    <text evidence="1">The sequence shown here is derived from an EMBL/GenBank/DDBJ whole genome shotgun (WGS) entry which is preliminary data.</text>
</comment>
<dbReference type="EMBL" id="JATAAI010000014">
    <property type="protein sequence ID" value="KAK1741111.1"/>
    <property type="molecule type" value="Genomic_DNA"/>
</dbReference>
<sequence>MECDYFTVNTLMKDVDDVMFGEAVSFRADGWFRIAGDCLRDEDGDAVNWNWRKVCGNESIATRNSGNGRSISICDVKTTGTYLMFFSLHSVAVTALSPTQFYTKDCTDEFVQVSMFHEVMTKSEDGHWAFPLVRCGAFDYRDNEETRENEPLLFTAAFAEPVSLKKGNRLYCSHGYGIMQPWFMKVNDQVVENSFFSLEEPHCLNFITLVRVFGDSIARWSVKCERDPNSEHSIIKWLPAQDDFPRTSQGAILDENDETKIRFRKAGYYLLLGRVAARLKKKFNTNESKYYGTVRLELRTNGGLPLHIDAEVVSYPNNFNEDLSFNNKMAEYGPINDIIYAESDSYISVRATTGACFARHGTAPSPFGVDKIPTQSLSAIRLDYNMRVDRYQVSLYQNKVSYKRALGGEESVPNQAPLFVATDDRDGLGLLKALEDCRCIVIGCLSCKMGDTVSLYKNNDAIIHSQLCEGSGHGYGSHTLNTVVEIKANDTFVIKSRGSDVQSGGHLAFLTLQ</sequence>
<keyword evidence="2" id="KW-1185">Reference proteome</keyword>